<feature type="domain" description="PPM-type phosphatase" evidence="3">
    <location>
        <begin position="179"/>
        <end position="456"/>
    </location>
</feature>
<evidence type="ECO:0000256" key="1">
    <source>
        <dbReference type="PROSITE-ProRule" id="PRU00042"/>
    </source>
</evidence>
<dbReference type="GO" id="GO:0008270">
    <property type="term" value="F:zinc ion binding"/>
    <property type="evidence" value="ECO:0007669"/>
    <property type="project" value="UniProtKB-KW"/>
</dbReference>
<feature type="domain" description="C2H2-type" evidence="2">
    <location>
        <begin position="129"/>
        <end position="155"/>
    </location>
</feature>
<dbReference type="PANTHER" id="PTHR47992">
    <property type="entry name" value="PROTEIN PHOSPHATASE"/>
    <property type="match status" value="1"/>
</dbReference>
<name>K0SQI8_THAOC</name>
<keyword evidence="1" id="KW-0479">Metal-binding</keyword>
<sequence length="459" mass="50857">MRRGDPLHNINVAKKKCTMKDFHSALRARDILGLGFDRSSDPLLHLVAIQIRRLLEFDPLKRLTPVDALNHPYFKPGSFEMTQWQTTAWQDHFNARIDIVADDPLLTALEHQTLDPRLDMSPEETVREFICPKCNRKFKDLGSCLQHARSRRHANFCSYDRSLLPQCLNAHMMLPAHANSGYCDIQGRRRTIEDFHTIHLDASHQFYAVFDGHLGNLASKYAAATFHELVEHRLEIIDESLPPDWEAKVKEAMADSFKDLHNGISRAVESSPGGVMKESGTTATVLYVTNLALVLANVGDSRAIMTAWTGDVLGAAQLSVDHIASAPNEQALVESKGGSISKSGGIERVQGKLAVTRSLGDVKLAPFLSQDPHVFVATKADFFALCGTYKRSCFIILASDGLWDVMSNQEAIDLAWQVVETEKGSVASFQEAAEVLTQEAYIRGSSDNIGVCVVSIEQD</sequence>
<evidence type="ECO:0000259" key="3">
    <source>
        <dbReference type="PROSITE" id="PS51746"/>
    </source>
</evidence>
<comment type="caution">
    <text evidence="4">The sequence shown here is derived from an EMBL/GenBank/DDBJ whole genome shotgun (WGS) entry which is preliminary data.</text>
</comment>
<dbReference type="InterPro" id="IPR036457">
    <property type="entry name" value="PPM-type-like_dom_sf"/>
</dbReference>
<dbReference type="PROSITE" id="PS00028">
    <property type="entry name" value="ZINC_FINGER_C2H2_1"/>
    <property type="match status" value="1"/>
</dbReference>
<accession>K0SQI8</accession>
<evidence type="ECO:0008006" key="6">
    <source>
        <dbReference type="Google" id="ProtNLM"/>
    </source>
</evidence>
<keyword evidence="5" id="KW-1185">Reference proteome</keyword>
<dbReference type="SMART" id="SM00332">
    <property type="entry name" value="PP2Cc"/>
    <property type="match status" value="1"/>
</dbReference>
<organism evidence="4 5">
    <name type="scientific">Thalassiosira oceanica</name>
    <name type="common">Marine diatom</name>
    <dbReference type="NCBI Taxonomy" id="159749"/>
    <lineage>
        <taxon>Eukaryota</taxon>
        <taxon>Sar</taxon>
        <taxon>Stramenopiles</taxon>
        <taxon>Ochrophyta</taxon>
        <taxon>Bacillariophyta</taxon>
        <taxon>Coscinodiscophyceae</taxon>
        <taxon>Thalassiosirophycidae</taxon>
        <taxon>Thalassiosirales</taxon>
        <taxon>Thalassiosiraceae</taxon>
        <taxon>Thalassiosira</taxon>
    </lineage>
</organism>
<protein>
    <recommendedName>
        <fullName evidence="6">PPM-type phosphatase domain-containing protein</fullName>
    </recommendedName>
</protein>
<dbReference type="InterPro" id="IPR015655">
    <property type="entry name" value="PP2C"/>
</dbReference>
<dbReference type="Proteomes" id="UP000266841">
    <property type="component" value="Unassembled WGS sequence"/>
</dbReference>
<dbReference type="OMA" id="HNINVAK"/>
<dbReference type="OrthoDB" id="10264738at2759"/>
<evidence type="ECO:0000259" key="2">
    <source>
        <dbReference type="PROSITE" id="PS50157"/>
    </source>
</evidence>
<keyword evidence="1" id="KW-0863">Zinc-finger</keyword>
<keyword evidence="1" id="KW-0862">Zinc</keyword>
<dbReference type="InterPro" id="IPR001932">
    <property type="entry name" value="PPM-type_phosphatase-like_dom"/>
</dbReference>
<dbReference type="CDD" id="cd00143">
    <property type="entry name" value="PP2Cc"/>
    <property type="match status" value="1"/>
</dbReference>
<dbReference type="EMBL" id="AGNL01012865">
    <property type="protein sequence ID" value="EJK67635.1"/>
    <property type="molecule type" value="Genomic_DNA"/>
</dbReference>
<evidence type="ECO:0000313" key="5">
    <source>
        <dbReference type="Proteomes" id="UP000266841"/>
    </source>
</evidence>
<dbReference type="SUPFAM" id="SSF81606">
    <property type="entry name" value="PP2C-like"/>
    <property type="match status" value="1"/>
</dbReference>
<dbReference type="GO" id="GO:0004722">
    <property type="term" value="F:protein serine/threonine phosphatase activity"/>
    <property type="evidence" value="ECO:0007669"/>
    <property type="project" value="InterPro"/>
</dbReference>
<reference evidence="4 5" key="1">
    <citation type="journal article" date="2012" name="Genome Biol.">
        <title>Genome and low-iron response of an oceanic diatom adapted to chronic iron limitation.</title>
        <authorList>
            <person name="Lommer M."/>
            <person name="Specht M."/>
            <person name="Roy A.S."/>
            <person name="Kraemer L."/>
            <person name="Andreson R."/>
            <person name="Gutowska M.A."/>
            <person name="Wolf J."/>
            <person name="Bergner S.V."/>
            <person name="Schilhabel M.B."/>
            <person name="Klostermeier U.C."/>
            <person name="Beiko R.G."/>
            <person name="Rosenstiel P."/>
            <person name="Hippler M."/>
            <person name="Laroche J."/>
        </authorList>
    </citation>
    <scope>NUCLEOTIDE SEQUENCE [LARGE SCALE GENOMIC DNA]</scope>
    <source>
        <strain evidence="4 5">CCMP1005</strain>
    </source>
</reference>
<gene>
    <name evidence="4" type="ORF">THAOC_11306</name>
</gene>
<dbReference type="Pfam" id="PF00481">
    <property type="entry name" value="PP2C"/>
    <property type="match status" value="1"/>
</dbReference>
<dbReference type="eggNOG" id="KOG0698">
    <property type="taxonomic scope" value="Eukaryota"/>
</dbReference>
<dbReference type="Gene3D" id="3.60.40.10">
    <property type="entry name" value="PPM-type phosphatase domain"/>
    <property type="match status" value="1"/>
</dbReference>
<dbReference type="PROSITE" id="PS50157">
    <property type="entry name" value="ZINC_FINGER_C2H2_2"/>
    <property type="match status" value="1"/>
</dbReference>
<dbReference type="AlphaFoldDB" id="K0SQI8"/>
<dbReference type="PROSITE" id="PS51746">
    <property type="entry name" value="PPM_2"/>
    <property type="match status" value="1"/>
</dbReference>
<proteinExistence type="predicted"/>
<dbReference type="InterPro" id="IPR013087">
    <property type="entry name" value="Znf_C2H2_type"/>
</dbReference>
<evidence type="ECO:0000313" key="4">
    <source>
        <dbReference type="EMBL" id="EJK67635.1"/>
    </source>
</evidence>